<dbReference type="InterPro" id="IPR011009">
    <property type="entry name" value="Kinase-like_dom_sf"/>
</dbReference>
<dbReference type="InterPro" id="IPR000719">
    <property type="entry name" value="Prot_kinase_dom"/>
</dbReference>
<dbReference type="AlphaFoldDB" id="Q22GZ5"/>
<evidence type="ECO:0000256" key="2">
    <source>
        <dbReference type="ARBA" id="ARBA00022527"/>
    </source>
</evidence>
<gene>
    <name evidence="13" type="ORF">TTHERM_00655570</name>
</gene>
<sequence length="381" mass="44234">MGTTCPRPVEQNDVSSLSVQNFYFHFVIGRGGFGKVWKVESKKQKQLYALKEMSKSKIISKRSVQSVMNEKQLLSSLRHDFLINMIYAFSDRSNLYLVMDLLTGGDLRFHISRHRRFTEQQTKFFAACIVVGLEYLHQNGILHRDIKPENLVFDNKGYLRITDLGIARIWKPENSSDTSGTPGYMAPEVMCRQNHGVAVDYYALGIIVYECMMGRRPYLGRTRQEIRDQILARQVQIKKSEVPDKWSLEAADFCNRLIQRKPMNRLGLNGPEEVKNHPWFKGFPWQKLINKEIEPPYVPSQTEENYHANVDRKDSNPDINGQNELMLRRNSVQSMFDGYEYDCTKLNFNNQNPLNMINNSTNVSTRFNSARNSKIEIQNQS</sequence>
<dbReference type="STRING" id="312017.Q22GZ5"/>
<dbReference type="InterPro" id="IPR008271">
    <property type="entry name" value="Ser/Thr_kinase_AS"/>
</dbReference>
<comment type="similarity">
    <text evidence="10">Belongs to the protein kinase superfamily.</text>
</comment>
<dbReference type="FunFam" id="1.10.510.10:FF:000454">
    <property type="entry name" value="Uncharacterized protein"/>
    <property type="match status" value="1"/>
</dbReference>
<evidence type="ECO:0000256" key="8">
    <source>
        <dbReference type="ARBA" id="ARBA00048679"/>
    </source>
</evidence>
<keyword evidence="2 10" id="KW-0723">Serine/threonine-protein kinase</keyword>
<evidence type="ECO:0000313" key="14">
    <source>
        <dbReference type="Proteomes" id="UP000009168"/>
    </source>
</evidence>
<dbReference type="SMART" id="SM00220">
    <property type="entry name" value="S_TKc"/>
    <property type="match status" value="1"/>
</dbReference>
<evidence type="ECO:0000256" key="4">
    <source>
        <dbReference type="ARBA" id="ARBA00022741"/>
    </source>
</evidence>
<dbReference type="KEGG" id="tet:TTHERM_00655570"/>
<evidence type="ECO:0000313" key="13">
    <source>
        <dbReference type="EMBL" id="EAR84529.3"/>
    </source>
</evidence>
<accession>Q22GZ5</accession>
<dbReference type="InterPro" id="IPR000961">
    <property type="entry name" value="AGC-kinase_C"/>
</dbReference>
<evidence type="ECO:0000256" key="9">
    <source>
        <dbReference type="PROSITE-ProRule" id="PRU10141"/>
    </source>
</evidence>
<protein>
    <recommendedName>
        <fullName evidence="1">non-specific serine/threonine protein kinase</fullName>
        <ecNumber evidence="1">2.7.11.1</ecNumber>
    </recommendedName>
</protein>
<keyword evidence="4 9" id="KW-0547">Nucleotide-binding</keyword>
<dbReference type="InterPro" id="IPR017441">
    <property type="entry name" value="Protein_kinase_ATP_BS"/>
</dbReference>
<evidence type="ECO:0000256" key="3">
    <source>
        <dbReference type="ARBA" id="ARBA00022679"/>
    </source>
</evidence>
<evidence type="ECO:0000256" key="6">
    <source>
        <dbReference type="ARBA" id="ARBA00022840"/>
    </source>
</evidence>
<reference evidence="14" key="1">
    <citation type="journal article" date="2006" name="PLoS Biol.">
        <title>Macronuclear genome sequence of the ciliate Tetrahymena thermophila, a model eukaryote.</title>
        <authorList>
            <person name="Eisen J.A."/>
            <person name="Coyne R.S."/>
            <person name="Wu M."/>
            <person name="Wu D."/>
            <person name="Thiagarajan M."/>
            <person name="Wortman J.R."/>
            <person name="Badger J.H."/>
            <person name="Ren Q."/>
            <person name="Amedeo P."/>
            <person name="Jones K.M."/>
            <person name="Tallon L.J."/>
            <person name="Delcher A.L."/>
            <person name="Salzberg S.L."/>
            <person name="Silva J.C."/>
            <person name="Haas B.J."/>
            <person name="Majoros W.H."/>
            <person name="Farzad M."/>
            <person name="Carlton J.M."/>
            <person name="Smith R.K. Jr."/>
            <person name="Garg J."/>
            <person name="Pearlman R.E."/>
            <person name="Karrer K.M."/>
            <person name="Sun L."/>
            <person name="Manning G."/>
            <person name="Elde N.C."/>
            <person name="Turkewitz A.P."/>
            <person name="Asai D.J."/>
            <person name="Wilkes D.E."/>
            <person name="Wang Y."/>
            <person name="Cai H."/>
            <person name="Collins K."/>
            <person name="Stewart B.A."/>
            <person name="Lee S.R."/>
            <person name="Wilamowska K."/>
            <person name="Weinberg Z."/>
            <person name="Ruzzo W.L."/>
            <person name="Wloga D."/>
            <person name="Gaertig J."/>
            <person name="Frankel J."/>
            <person name="Tsao C.-C."/>
            <person name="Gorovsky M.A."/>
            <person name="Keeling P.J."/>
            <person name="Waller R.F."/>
            <person name="Patron N.J."/>
            <person name="Cherry J.M."/>
            <person name="Stover N.A."/>
            <person name="Krieger C.J."/>
            <person name="del Toro C."/>
            <person name="Ryder H.F."/>
            <person name="Williamson S.C."/>
            <person name="Barbeau R.A."/>
            <person name="Hamilton E.P."/>
            <person name="Orias E."/>
        </authorList>
    </citation>
    <scope>NUCLEOTIDE SEQUENCE [LARGE SCALE GENOMIC DNA]</scope>
    <source>
        <strain evidence="14">SB210</strain>
    </source>
</reference>
<dbReference type="PROSITE" id="PS50011">
    <property type="entry name" value="PROTEIN_KINASE_DOM"/>
    <property type="match status" value="1"/>
</dbReference>
<dbReference type="PANTHER" id="PTHR24356:SF374">
    <property type="entry name" value="PROTEIN KINASE DOMAIN-CONTAINING PROTEIN"/>
    <property type="match status" value="1"/>
</dbReference>
<keyword evidence="3" id="KW-0808">Transferase</keyword>
<dbReference type="eggNOG" id="KOG0694">
    <property type="taxonomic scope" value="Eukaryota"/>
</dbReference>
<dbReference type="GO" id="GO:0005524">
    <property type="term" value="F:ATP binding"/>
    <property type="evidence" value="ECO:0007669"/>
    <property type="project" value="UniProtKB-UniRule"/>
</dbReference>
<dbReference type="EMBL" id="GG662502">
    <property type="protein sequence ID" value="EAR84529.3"/>
    <property type="molecule type" value="Genomic_DNA"/>
</dbReference>
<keyword evidence="14" id="KW-1185">Reference proteome</keyword>
<dbReference type="InterPro" id="IPR050236">
    <property type="entry name" value="Ser_Thr_kinase_AGC"/>
</dbReference>
<dbReference type="FunFam" id="3.30.200.20:FF:000854">
    <property type="entry name" value="Uncharacterized protein"/>
    <property type="match status" value="1"/>
</dbReference>
<evidence type="ECO:0000256" key="1">
    <source>
        <dbReference type="ARBA" id="ARBA00012513"/>
    </source>
</evidence>
<evidence type="ECO:0000256" key="7">
    <source>
        <dbReference type="ARBA" id="ARBA00047899"/>
    </source>
</evidence>
<dbReference type="GeneID" id="7823638"/>
<proteinExistence type="inferred from homology"/>
<feature type="domain" description="AGC-kinase C-terminal" evidence="12">
    <location>
        <begin position="281"/>
        <end position="351"/>
    </location>
</feature>
<evidence type="ECO:0000259" key="11">
    <source>
        <dbReference type="PROSITE" id="PS50011"/>
    </source>
</evidence>
<keyword evidence="6 9" id="KW-0067">ATP-binding</keyword>
<comment type="catalytic activity">
    <reaction evidence="7">
        <text>L-threonyl-[protein] + ATP = O-phospho-L-threonyl-[protein] + ADP + H(+)</text>
        <dbReference type="Rhea" id="RHEA:46608"/>
        <dbReference type="Rhea" id="RHEA-COMP:11060"/>
        <dbReference type="Rhea" id="RHEA-COMP:11605"/>
        <dbReference type="ChEBI" id="CHEBI:15378"/>
        <dbReference type="ChEBI" id="CHEBI:30013"/>
        <dbReference type="ChEBI" id="CHEBI:30616"/>
        <dbReference type="ChEBI" id="CHEBI:61977"/>
        <dbReference type="ChEBI" id="CHEBI:456216"/>
        <dbReference type="EC" id="2.7.11.1"/>
    </reaction>
</comment>
<dbReference type="Gene3D" id="3.30.200.20">
    <property type="entry name" value="Phosphorylase Kinase, domain 1"/>
    <property type="match status" value="1"/>
</dbReference>
<name>Q22GZ5_TETTS</name>
<dbReference type="RefSeq" id="XP_001032192.3">
    <property type="nucleotide sequence ID" value="XM_001032192.3"/>
</dbReference>
<evidence type="ECO:0000256" key="5">
    <source>
        <dbReference type="ARBA" id="ARBA00022777"/>
    </source>
</evidence>
<evidence type="ECO:0000259" key="12">
    <source>
        <dbReference type="PROSITE" id="PS51285"/>
    </source>
</evidence>
<dbReference type="EC" id="2.7.11.1" evidence="1"/>
<organism evidence="13 14">
    <name type="scientific">Tetrahymena thermophila (strain SB210)</name>
    <dbReference type="NCBI Taxonomy" id="312017"/>
    <lineage>
        <taxon>Eukaryota</taxon>
        <taxon>Sar</taxon>
        <taxon>Alveolata</taxon>
        <taxon>Ciliophora</taxon>
        <taxon>Intramacronucleata</taxon>
        <taxon>Oligohymenophorea</taxon>
        <taxon>Hymenostomatida</taxon>
        <taxon>Tetrahymenina</taxon>
        <taxon>Tetrahymenidae</taxon>
        <taxon>Tetrahymena</taxon>
    </lineage>
</organism>
<dbReference type="InParanoid" id="Q22GZ5"/>
<dbReference type="OrthoDB" id="354826at2759"/>
<dbReference type="HOGENOM" id="CLU_000288_63_5_1"/>
<feature type="binding site" evidence="9">
    <location>
        <position position="51"/>
    </location>
    <ligand>
        <name>ATP</name>
        <dbReference type="ChEBI" id="CHEBI:30616"/>
    </ligand>
</feature>
<dbReference type="CDD" id="cd05578">
    <property type="entry name" value="STKc_Yank1"/>
    <property type="match status" value="1"/>
</dbReference>
<dbReference type="PROSITE" id="PS00108">
    <property type="entry name" value="PROTEIN_KINASE_ST"/>
    <property type="match status" value="1"/>
</dbReference>
<dbReference type="Gene3D" id="1.10.510.10">
    <property type="entry name" value="Transferase(Phosphotransferase) domain 1"/>
    <property type="match status" value="1"/>
</dbReference>
<keyword evidence="5 13" id="KW-0418">Kinase</keyword>
<dbReference type="PANTHER" id="PTHR24356">
    <property type="entry name" value="SERINE/THREONINE-PROTEIN KINASE"/>
    <property type="match status" value="1"/>
</dbReference>
<dbReference type="GO" id="GO:0004674">
    <property type="term" value="F:protein serine/threonine kinase activity"/>
    <property type="evidence" value="ECO:0007669"/>
    <property type="project" value="UniProtKB-KW"/>
</dbReference>
<feature type="domain" description="Protein kinase" evidence="11">
    <location>
        <begin position="22"/>
        <end position="280"/>
    </location>
</feature>
<dbReference type="Pfam" id="PF00069">
    <property type="entry name" value="Pkinase"/>
    <property type="match status" value="1"/>
</dbReference>
<dbReference type="PROSITE" id="PS00107">
    <property type="entry name" value="PROTEIN_KINASE_ATP"/>
    <property type="match status" value="1"/>
</dbReference>
<comment type="catalytic activity">
    <reaction evidence="8">
        <text>L-seryl-[protein] + ATP = O-phospho-L-seryl-[protein] + ADP + H(+)</text>
        <dbReference type="Rhea" id="RHEA:17989"/>
        <dbReference type="Rhea" id="RHEA-COMP:9863"/>
        <dbReference type="Rhea" id="RHEA-COMP:11604"/>
        <dbReference type="ChEBI" id="CHEBI:15378"/>
        <dbReference type="ChEBI" id="CHEBI:29999"/>
        <dbReference type="ChEBI" id="CHEBI:30616"/>
        <dbReference type="ChEBI" id="CHEBI:83421"/>
        <dbReference type="ChEBI" id="CHEBI:456216"/>
        <dbReference type="EC" id="2.7.11.1"/>
    </reaction>
</comment>
<dbReference type="GO" id="GO:0035556">
    <property type="term" value="P:intracellular signal transduction"/>
    <property type="evidence" value="ECO:0007669"/>
    <property type="project" value="TreeGrafter"/>
</dbReference>
<dbReference type="PROSITE" id="PS51285">
    <property type="entry name" value="AGC_KINASE_CTER"/>
    <property type="match status" value="1"/>
</dbReference>
<dbReference type="Proteomes" id="UP000009168">
    <property type="component" value="Unassembled WGS sequence"/>
</dbReference>
<dbReference type="SUPFAM" id="SSF56112">
    <property type="entry name" value="Protein kinase-like (PK-like)"/>
    <property type="match status" value="1"/>
</dbReference>
<evidence type="ECO:0000256" key="10">
    <source>
        <dbReference type="RuleBase" id="RU000304"/>
    </source>
</evidence>